<dbReference type="InterPro" id="IPR011990">
    <property type="entry name" value="TPR-like_helical_dom_sf"/>
</dbReference>
<keyword evidence="5" id="KW-0998">Cell outer membrane</keyword>
<evidence type="ECO:0000313" key="9">
    <source>
        <dbReference type="EMBL" id="NCD71716.1"/>
    </source>
</evidence>
<protein>
    <submittedName>
        <fullName evidence="9">RagB/SusD family nutrient uptake outer membrane protein</fullName>
    </submittedName>
</protein>
<feature type="signal peptide" evidence="6">
    <location>
        <begin position="1"/>
        <end position="20"/>
    </location>
</feature>
<dbReference type="Pfam" id="PF07980">
    <property type="entry name" value="SusD_RagB"/>
    <property type="match status" value="1"/>
</dbReference>
<dbReference type="Pfam" id="PF14322">
    <property type="entry name" value="SusD-like_3"/>
    <property type="match status" value="1"/>
</dbReference>
<evidence type="ECO:0000313" key="10">
    <source>
        <dbReference type="Proteomes" id="UP000638732"/>
    </source>
</evidence>
<dbReference type="AlphaFoldDB" id="A0A965ZL70"/>
<dbReference type="InterPro" id="IPR012944">
    <property type="entry name" value="SusD_RagB_dom"/>
</dbReference>
<dbReference type="Proteomes" id="UP000638732">
    <property type="component" value="Unassembled WGS sequence"/>
</dbReference>
<keyword evidence="10" id="KW-1185">Reference proteome</keyword>
<dbReference type="GO" id="GO:0009279">
    <property type="term" value="C:cell outer membrane"/>
    <property type="evidence" value="ECO:0007669"/>
    <property type="project" value="UniProtKB-SubCell"/>
</dbReference>
<gene>
    <name evidence="9" type="ORF">GSY63_20285</name>
</gene>
<organism evidence="9 10">
    <name type="scientific">Mucilaginibacter agri</name>
    <dbReference type="NCBI Taxonomy" id="2695265"/>
    <lineage>
        <taxon>Bacteria</taxon>
        <taxon>Pseudomonadati</taxon>
        <taxon>Bacteroidota</taxon>
        <taxon>Sphingobacteriia</taxon>
        <taxon>Sphingobacteriales</taxon>
        <taxon>Sphingobacteriaceae</taxon>
        <taxon>Mucilaginibacter</taxon>
    </lineage>
</organism>
<dbReference type="Gene3D" id="1.25.40.390">
    <property type="match status" value="1"/>
</dbReference>
<reference evidence="9" key="2">
    <citation type="submission" date="2020-10" db="EMBL/GenBank/DDBJ databases">
        <title>Mucilaginibacter sp. nov., isolated from soil.</title>
        <authorList>
            <person name="Jeon C.O."/>
        </authorList>
    </citation>
    <scope>NUCLEOTIDE SEQUENCE</scope>
    <source>
        <strain evidence="9">R11</strain>
    </source>
</reference>
<dbReference type="InterPro" id="IPR033985">
    <property type="entry name" value="SusD-like_N"/>
</dbReference>
<evidence type="ECO:0000256" key="6">
    <source>
        <dbReference type="SAM" id="SignalP"/>
    </source>
</evidence>
<comment type="caution">
    <text evidence="9">The sequence shown here is derived from an EMBL/GenBank/DDBJ whole genome shotgun (WGS) entry which is preliminary data.</text>
</comment>
<sequence>MPATMKKQILSIILVLSVLAACKKTLDQQPQGVISSDELNTPTNIEKMVIAAYSSLGNENLHTSNSLWPWGSMRSGDAYKGGDGVGDNSEWNDYETFVTNQNTNSLTDQMWAQLYNGIARVNNALQRVEQIDAGSYPQKIQRQAEMRFLRGNYYFMLKIMWNRVPYIDESIAVDQYINISNVALTSDQLWDKIAADFRYAADNLPATQADKGRPTKYAAQAYLAKTELYQAYKQNDEHTVTGIDQTKLNQVVTLCDSVINYSGYALAGDFGDNFLTANENGPESIFAIQYSKNDGTQFGRIDMGHSLVYPMNQEFGCCWQHIPSQDLVNSFKTASTGLPLFTGYNNSDAIEGGDFLNQTFDPRLDHTVAIPGHPYKYDPKFVYQKTWARAPAIYGYFSELKGTVDASDPSFQKIPPFMSSSKNWELIRFADVLLWKAEALIELGRPQDALPLVNQVRQRAAVSTSRLKQTDGSATSNYKVATYQPGVNCNWTQDFARQALRTERRLEFALEGNRFFDLVRWGIADTYLNSYFTSESSKRSYLKNAKFTKGRDEYLPIPLNQINYSKGLYKQNPGF</sequence>
<reference evidence="9" key="1">
    <citation type="submission" date="2020-01" db="EMBL/GenBank/DDBJ databases">
        <authorList>
            <person name="Seo Y.L."/>
        </authorList>
    </citation>
    <scope>NUCLEOTIDE SEQUENCE</scope>
    <source>
        <strain evidence="9">R11</strain>
    </source>
</reference>
<evidence type="ECO:0000256" key="4">
    <source>
        <dbReference type="ARBA" id="ARBA00023136"/>
    </source>
</evidence>
<evidence type="ECO:0000256" key="1">
    <source>
        <dbReference type="ARBA" id="ARBA00004442"/>
    </source>
</evidence>
<keyword evidence="4" id="KW-0472">Membrane</keyword>
<feature type="domain" description="SusD-like N-terminal" evidence="8">
    <location>
        <begin position="87"/>
        <end position="226"/>
    </location>
</feature>
<proteinExistence type="inferred from homology"/>
<accession>A0A965ZL70</accession>
<evidence type="ECO:0000256" key="2">
    <source>
        <dbReference type="ARBA" id="ARBA00006275"/>
    </source>
</evidence>
<evidence type="ECO:0000259" key="7">
    <source>
        <dbReference type="Pfam" id="PF07980"/>
    </source>
</evidence>
<evidence type="ECO:0000256" key="3">
    <source>
        <dbReference type="ARBA" id="ARBA00022729"/>
    </source>
</evidence>
<comment type="subcellular location">
    <subcellularLocation>
        <location evidence="1">Cell outer membrane</location>
    </subcellularLocation>
</comment>
<dbReference type="EMBL" id="WWEO01000045">
    <property type="protein sequence ID" value="NCD71716.1"/>
    <property type="molecule type" value="Genomic_DNA"/>
</dbReference>
<keyword evidence="3 6" id="KW-0732">Signal</keyword>
<name>A0A965ZL70_9SPHI</name>
<feature type="domain" description="RagB/SusD" evidence="7">
    <location>
        <begin position="282"/>
        <end position="575"/>
    </location>
</feature>
<dbReference type="SUPFAM" id="SSF48452">
    <property type="entry name" value="TPR-like"/>
    <property type="match status" value="1"/>
</dbReference>
<feature type="chain" id="PRO_5037005957" evidence="6">
    <location>
        <begin position="21"/>
        <end position="575"/>
    </location>
</feature>
<evidence type="ECO:0000256" key="5">
    <source>
        <dbReference type="ARBA" id="ARBA00023237"/>
    </source>
</evidence>
<comment type="similarity">
    <text evidence="2">Belongs to the SusD family.</text>
</comment>
<dbReference type="PROSITE" id="PS51257">
    <property type="entry name" value="PROKAR_LIPOPROTEIN"/>
    <property type="match status" value="1"/>
</dbReference>
<evidence type="ECO:0000259" key="8">
    <source>
        <dbReference type="Pfam" id="PF14322"/>
    </source>
</evidence>